<dbReference type="EMBL" id="QGLF01000001">
    <property type="protein sequence ID" value="PWR23353.1"/>
    <property type="molecule type" value="Genomic_DNA"/>
</dbReference>
<comment type="caution">
    <text evidence="1">The sequence shown here is derived from an EMBL/GenBank/DDBJ whole genome shotgun (WGS) entry which is preliminary data.</text>
</comment>
<sequence>MFQFKNKLLLLKPETVYGTDPTPTAAVDAFETEELSIQIMSQKVERNIDAGVDGNMGFLPVGAHVQVSFKVALAGSGVAGTAPAYAAALLACRMTEVITAATSAVYTPAAGTGSSAGLYFYHGGWRLKVLGWRGSWKVSGSALGLPMLEFTGLGLWGGRADTALPSTTLPSFIQPWEISKANTAVTLHGVPLNTKQFTVDCGLSPKYRNLTEQEVITSFTRKAVGSLQFDAVTLATKDWQATAAARTRDALSIVHGTTTGNIVTIAAPKVQVEMPTWSNDDDVLSESLNLVLCPTTGNDELSLSFT</sequence>
<gene>
    <name evidence="1" type="ORF">DKG75_01945</name>
</gene>
<protein>
    <recommendedName>
        <fullName evidence="3">Phage tail protein</fullName>
    </recommendedName>
</protein>
<dbReference type="InterPro" id="IPR044000">
    <property type="entry name" value="Phage_tube_2"/>
</dbReference>
<evidence type="ECO:0000313" key="1">
    <source>
        <dbReference type="EMBL" id="PWR23353.1"/>
    </source>
</evidence>
<evidence type="ECO:0000313" key="2">
    <source>
        <dbReference type="Proteomes" id="UP000246077"/>
    </source>
</evidence>
<dbReference type="Proteomes" id="UP000246077">
    <property type="component" value="Unassembled WGS sequence"/>
</dbReference>
<accession>A0A317EDB6</accession>
<dbReference type="AlphaFoldDB" id="A0A317EDB6"/>
<dbReference type="OrthoDB" id="7325655at2"/>
<dbReference type="Pfam" id="PF18906">
    <property type="entry name" value="Phage_tube_2"/>
    <property type="match status" value="1"/>
</dbReference>
<name>A0A317EDB6_9PROT</name>
<dbReference type="RefSeq" id="WP_109919386.1">
    <property type="nucleotide sequence ID" value="NZ_QGLF01000001.1"/>
</dbReference>
<evidence type="ECO:0008006" key="3">
    <source>
        <dbReference type="Google" id="ProtNLM"/>
    </source>
</evidence>
<reference evidence="2" key="1">
    <citation type="submission" date="2018-05" db="EMBL/GenBank/DDBJ databases">
        <title>Zavarzinia sp. HR-AS.</title>
        <authorList>
            <person name="Lee Y."/>
            <person name="Jeon C.O."/>
        </authorList>
    </citation>
    <scope>NUCLEOTIDE SEQUENCE [LARGE SCALE GENOMIC DNA]</scope>
    <source>
        <strain evidence="2">DSM 1231</strain>
    </source>
</reference>
<organism evidence="1 2">
    <name type="scientific">Zavarzinia compransoris</name>
    <dbReference type="NCBI Taxonomy" id="1264899"/>
    <lineage>
        <taxon>Bacteria</taxon>
        <taxon>Pseudomonadati</taxon>
        <taxon>Pseudomonadota</taxon>
        <taxon>Alphaproteobacteria</taxon>
        <taxon>Rhodospirillales</taxon>
        <taxon>Zavarziniaceae</taxon>
        <taxon>Zavarzinia</taxon>
    </lineage>
</organism>
<keyword evidence="2" id="KW-1185">Reference proteome</keyword>
<proteinExistence type="predicted"/>